<comment type="caution">
    <text evidence="3">The sequence shown here is derived from an EMBL/GenBank/DDBJ whole genome shotgun (WGS) entry which is preliminary data.</text>
</comment>
<dbReference type="InterPro" id="IPR046341">
    <property type="entry name" value="SET_dom_sf"/>
</dbReference>
<protein>
    <recommendedName>
        <fullName evidence="2">SET domain-containing protein</fullName>
    </recommendedName>
</protein>
<dbReference type="Proteomes" id="UP001430848">
    <property type="component" value="Unassembled WGS sequence"/>
</dbReference>
<dbReference type="Pfam" id="PF00856">
    <property type="entry name" value="SET"/>
    <property type="match status" value="1"/>
</dbReference>
<dbReference type="InterPro" id="IPR001214">
    <property type="entry name" value="SET_dom"/>
</dbReference>
<evidence type="ECO:0000313" key="3">
    <source>
        <dbReference type="EMBL" id="KAK7732611.1"/>
    </source>
</evidence>
<organism evidence="3 4">
    <name type="scientific">Diaporthe eres</name>
    <name type="common">Phomopsis oblonga</name>
    <dbReference type="NCBI Taxonomy" id="83184"/>
    <lineage>
        <taxon>Eukaryota</taxon>
        <taxon>Fungi</taxon>
        <taxon>Dikarya</taxon>
        <taxon>Ascomycota</taxon>
        <taxon>Pezizomycotina</taxon>
        <taxon>Sordariomycetes</taxon>
        <taxon>Sordariomycetidae</taxon>
        <taxon>Diaporthales</taxon>
        <taxon>Diaporthaceae</taxon>
        <taxon>Diaporthe</taxon>
        <taxon>Diaporthe eres species complex</taxon>
    </lineage>
</organism>
<accession>A0ABR1PCD3</accession>
<sequence length="355" mass="38935">MAAPAGLPDPNTLEVFAYDDIARDEMVDIVSADNTHPRVIYDYVLDPVDWQANNRGVDRGDGAGPPNGVNTIQGILGFDTDDMECFCGGQYCIDSAQADFQDVEDSKLVIRQARWGFGVFAWANIQSGTIIGEYLGRLTPLDSVTPVDNRYTFTIAGHADCDAAQYGNITRYVNHHCDCNTVADVAMYGGRAAMIFRTIRFIRAGEEVTIDYGADYFGAGFPCQCDAFPYPHTSERYRRRVYPDGSLSPQGVGTYGSARGQRGGGCARDQEQIFPGPADDAEAGGSGVGRTRVEKARVEKRRMRVSMTRLRALQKASAAKVRRRRSWGEMAYKGGDPDRNPLRRSARIAAIGVRA</sequence>
<evidence type="ECO:0000313" key="4">
    <source>
        <dbReference type="Proteomes" id="UP001430848"/>
    </source>
</evidence>
<dbReference type="PANTHER" id="PTHR45660">
    <property type="entry name" value="HISTONE-LYSINE N-METHYLTRANSFERASE SETMAR"/>
    <property type="match status" value="1"/>
</dbReference>
<dbReference type="Gene3D" id="2.170.270.10">
    <property type="entry name" value="SET domain"/>
    <property type="match status" value="1"/>
</dbReference>
<dbReference type="EMBL" id="JAKNSF020000019">
    <property type="protein sequence ID" value="KAK7732611.1"/>
    <property type="molecule type" value="Genomic_DNA"/>
</dbReference>
<dbReference type="SMART" id="SM00317">
    <property type="entry name" value="SET"/>
    <property type="match status" value="1"/>
</dbReference>
<feature type="domain" description="SET" evidence="2">
    <location>
        <begin position="106"/>
        <end position="213"/>
    </location>
</feature>
<proteinExistence type="predicted"/>
<dbReference type="InterPro" id="IPR051357">
    <property type="entry name" value="H3K9_HMTase_SUVAR3-9"/>
</dbReference>
<gene>
    <name evidence="3" type="ORF">SLS63_004866</name>
</gene>
<name>A0ABR1PCD3_DIAER</name>
<keyword evidence="4" id="KW-1185">Reference proteome</keyword>
<dbReference type="PANTHER" id="PTHR45660:SF13">
    <property type="entry name" value="HISTONE-LYSINE N-METHYLTRANSFERASE SETMAR"/>
    <property type="match status" value="1"/>
</dbReference>
<feature type="region of interest" description="Disordered" evidence="1">
    <location>
        <begin position="248"/>
        <end position="292"/>
    </location>
</feature>
<evidence type="ECO:0000259" key="2">
    <source>
        <dbReference type="PROSITE" id="PS50280"/>
    </source>
</evidence>
<reference evidence="3 4" key="1">
    <citation type="submission" date="2024-02" db="EMBL/GenBank/DDBJ databases">
        <title>De novo assembly and annotation of 12 fungi associated with fruit tree decline syndrome in Ontario, Canada.</title>
        <authorList>
            <person name="Sulman M."/>
            <person name="Ellouze W."/>
            <person name="Ilyukhin E."/>
        </authorList>
    </citation>
    <scope>NUCLEOTIDE SEQUENCE [LARGE SCALE GENOMIC DNA]</scope>
    <source>
        <strain evidence="3 4">M169</strain>
    </source>
</reference>
<evidence type="ECO:0000256" key="1">
    <source>
        <dbReference type="SAM" id="MobiDB-lite"/>
    </source>
</evidence>
<dbReference type="PROSITE" id="PS50280">
    <property type="entry name" value="SET"/>
    <property type="match status" value="1"/>
</dbReference>
<dbReference type="SUPFAM" id="SSF82199">
    <property type="entry name" value="SET domain"/>
    <property type="match status" value="1"/>
</dbReference>